<reference evidence="4" key="1">
    <citation type="journal article" date="2005" name="BMC Biol.">
        <title>The sequence of rice chromosomes 11 and 12, rich in disease resistance genes and recent gene duplications.</title>
        <authorList>
            <consortium name="The rice chromosomes 11 and 12 sequencing consortia"/>
        </authorList>
    </citation>
    <scope>NUCLEOTIDE SEQUENCE [LARGE SCALE GENOMIC DNA]</scope>
</reference>
<dbReference type="iPTMnet" id="Q2QXD9"/>
<name>Q2QXD9_ORYSJ</name>
<dbReference type="Pfam" id="PF00078">
    <property type="entry name" value="RVT_1"/>
    <property type="match status" value="1"/>
</dbReference>
<accession>Q2QXD9</accession>
<evidence type="ECO:0000313" key="4">
    <source>
        <dbReference type="EMBL" id="ABA96534.1"/>
    </source>
</evidence>
<dbReference type="Gene3D" id="3.30.70.270">
    <property type="match status" value="1"/>
</dbReference>
<feature type="domain" description="Reverse transcriptase" evidence="1">
    <location>
        <begin position="1"/>
        <end position="162"/>
    </location>
</feature>
<dbReference type="CDD" id="cd09279">
    <property type="entry name" value="RNase_HI_like"/>
    <property type="match status" value="1"/>
</dbReference>
<protein>
    <submittedName>
        <fullName evidence="4">Retrotransposon protein, putative, unclassified</fullName>
    </submittedName>
</protein>
<dbReference type="GO" id="GO:0003676">
    <property type="term" value="F:nucleic acid binding"/>
    <property type="evidence" value="ECO:0007669"/>
    <property type="project" value="InterPro"/>
</dbReference>
<evidence type="ECO:0000259" key="3">
    <source>
        <dbReference type="PROSITE" id="PS50994"/>
    </source>
</evidence>
<reference evidence="4" key="3">
    <citation type="submission" date="2006-01" db="EMBL/GenBank/DDBJ databases">
        <authorList>
            <person name="Buell R."/>
        </authorList>
    </citation>
    <scope>NUCLEOTIDE SEQUENCE</scope>
</reference>
<dbReference type="InterPro" id="IPR012337">
    <property type="entry name" value="RNaseH-like_sf"/>
</dbReference>
<dbReference type="PROSITE" id="PS50994">
    <property type="entry name" value="INTEGRASE"/>
    <property type="match status" value="1"/>
</dbReference>
<dbReference type="PROSITE" id="PS50879">
    <property type="entry name" value="RNASE_H_1"/>
    <property type="match status" value="1"/>
</dbReference>
<dbReference type="InterPro" id="IPR043128">
    <property type="entry name" value="Rev_trsase/Diguanyl_cyclase"/>
</dbReference>
<dbReference type="PROSITE" id="PS50878">
    <property type="entry name" value="RT_POL"/>
    <property type="match status" value="1"/>
</dbReference>
<feature type="domain" description="Integrase catalytic" evidence="3">
    <location>
        <begin position="646"/>
        <end position="753"/>
    </location>
</feature>
<dbReference type="PANTHER" id="PTHR48475:SF2">
    <property type="entry name" value="RIBONUCLEASE H"/>
    <property type="match status" value="1"/>
</dbReference>
<evidence type="ECO:0000259" key="1">
    <source>
        <dbReference type="PROSITE" id="PS50878"/>
    </source>
</evidence>
<organism evidence="4">
    <name type="scientific">Oryza sativa subsp. japonica</name>
    <name type="common">Rice</name>
    <dbReference type="NCBI Taxonomy" id="39947"/>
    <lineage>
        <taxon>Eukaryota</taxon>
        <taxon>Viridiplantae</taxon>
        <taxon>Streptophyta</taxon>
        <taxon>Embryophyta</taxon>
        <taxon>Tracheophyta</taxon>
        <taxon>Spermatophyta</taxon>
        <taxon>Magnoliopsida</taxon>
        <taxon>Liliopsida</taxon>
        <taxon>Poales</taxon>
        <taxon>Poaceae</taxon>
        <taxon>BOP clade</taxon>
        <taxon>Oryzoideae</taxon>
        <taxon>Oryzeae</taxon>
        <taxon>Oryzinae</taxon>
        <taxon>Oryza</taxon>
        <taxon>Oryza sativa</taxon>
    </lineage>
</organism>
<dbReference type="InterPro" id="IPR043502">
    <property type="entry name" value="DNA/RNA_pol_sf"/>
</dbReference>
<dbReference type="InterPro" id="IPR001584">
    <property type="entry name" value="Integrase_cat-core"/>
</dbReference>
<proteinExistence type="predicted"/>
<dbReference type="SUPFAM" id="SSF56672">
    <property type="entry name" value="DNA/RNA polymerases"/>
    <property type="match status" value="1"/>
</dbReference>
<dbReference type="AlphaFoldDB" id="Q2QXD9"/>
<dbReference type="InterPro" id="IPR000477">
    <property type="entry name" value="RT_dom"/>
</dbReference>
<dbReference type="InterPro" id="IPR002156">
    <property type="entry name" value="RNaseH_domain"/>
</dbReference>
<dbReference type="EMBL" id="DP000011">
    <property type="protein sequence ID" value="ABA96534.1"/>
    <property type="molecule type" value="Genomic_DNA"/>
</dbReference>
<dbReference type="Pfam" id="PF00665">
    <property type="entry name" value="rve"/>
    <property type="match status" value="1"/>
</dbReference>
<dbReference type="SUPFAM" id="SSF53098">
    <property type="entry name" value="Ribonuclease H-like"/>
    <property type="match status" value="2"/>
</dbReference>
<dbReference type="CDD" id="cd01647">
    <property type="entry name" value="RT_LTR"/>
    <property type="match status" value="1"/>
</dbReference>
<dbReference type="Pfam" id="PF13456">
    <property type="entry name" value="RVT_3"/>
    <property type="match status" value="1"/>
</dbReference>
<dbReference type="InterPro" id="IPR036397">
    <property type="entry name" value="RNaseH_sf"/>
</dbReference>
<dbReference type="Gene3D" id="1.10.340.70">
    <property type="match status" value="1"/>
</dbReference>
<dbReference type="GO" id="GO:0004523">
    <property type="term" value="F:RNA-DNA hybrid ribonuclease activity"/>
    <property type="evidence" value="ECO:0007669"/>
    <property type="project" value="InterPro"/>
</dbReference>
<dbReference type="Gene3D" id="3.10.10.10">
    <property type="entry name" value="HIV Type 1 Reverse Transcriptase, subunit A, domain 1"/>
    <property type="match status" value="1"/>
</dbReference>
<gene>
    <name evidence="4" type="ordered locus">LOC_Os12g06360</name>
</gene>
<dbReference type="Pfam" id="PF17919">
    <property type="entry name" value="RT_RNaseH_2"/>
    <property type="match status" value="1"/>
</dbReference>
<dbReference type="InterPro" id="IPR041588">
    <property type="entry name" value="Integrase_H2C2"/>
</dbReference>
<feature type="domain" description="RNase H type-1" evidence="2">
    <location>
        <begin position="347"/>
        <end position="476"/>
    </location>
</feature>
<sequence>MVRKANGKWRMCVDFTDLNKACPKDHFPLPRIDQLMDSTAGCELLSFLDAYSGYHQISMAKEDEEKTAFITPFGVFCYVKMPFGLITAGDTFQRTVQGALCDQLGNNVEGYVDDIVVKTKTSDSLIDDLRETFDNLRRYRLMLNPEKYTFGVPSGKLLGFLVSGRGIEANPEEIKAIENMKSPTRLKEEAEEPFVALKRYLSNPPVLVAPQPNEELFLYIAATPYSVSTVIVVERERVQRPVYYVSEALHDVKTRYSQIQKLLYAVIMTSRRLRHYFQAHRVIVVSSFPLSEVMRNRDVVGRIVKWVVELSQFDVHFVPRTAIKSQVLADFVADWTMPNNRPDNQIDNETWTMAFDGALNSQGAGAGFILTSPSGDQFKHAIQLNFRATNNTAEYEGLLAGIRAIAALGVRRLVMKGDSKLVANQVHKDYKCSSPELFKYLAEVRKLEKRFDGIEVRQVYHKDNIEPDDLARRASKREPLEPGTFLDVLTRLSVKEASDEDSPVALNNSSGATEAECAVADIETTDDWRTPLIKFIGSEELPEDDAEAEKITRKAKIYCMIGNDLYKKAPNGVLLKCISSNDGRHLLLDIHEGIYGAHAAGRTLVGKAFRQGFFWPTALKDACDMVQRCEACQFHSKHTKLPAQALQTIPLTWPFSCWGLDILGPFPRGQGGYRFLFVAIDKFTKWIGATPTGEIKADNAIKFIKGIFCRFGLPHCIITDNGSQFISADFQDYCIRLGVKICFASVSHPQSNG</sequence>
<evidence type="ECO:0000259" key="2">
    <source>
        <dbReference type="PROSITE" id="PS50879"/>
    </source>
</evidence>
<dbReference type="GO" id="GO:0015074">
    <property type="term" value="P:DNA integration"/>
    <property type="evidence" value="ECO:0007669"/>
    <property type="project" value="InterPro"/>
</dbReference>
<dbReference type="Gene3D" id="3.30.420.10">
    <property type="entry name" value="Ribonuclease H-like superfamily/Ribonuclease H"/>
    <property type="match status" value="2"/>
</dbReference>
<reference evidence="4" key="2">
    <citation type="submission" date="2005-04" db="EMBL/GenBank/DDBJ databases">
        <authorList>
            <person name="Buell C.R."/>
            <person name="Wing R.A."/>
            <person name="McCombie W.A."/>
            <person name="Ouyang S."/>
        </authorList>
    </citation>
    <scope>NUCLEOTIDE SEQUENCE</scope>
</reference>
<dbReference type="PANTHER" id="PTHR48475">
    <property type="entry name" value="RIBONUCLEASE H"/>
    <property type="match status" value="1"/>
</dbReference>
<dbReference type="Pfam" id="PF17921">
    <property type="entry name" value="Integrase_H2C2"/>
    <property type="match status" value="1"/>
</dbReference>
<dbReference type="InterPro" id="IPR041577">
    <property type="entry name" value="RT_RNaseH_2"/>
</dbReference>